<evidence type="ECO:0000256" key="3">
    <source>
        <dbReference type="ARBA" id="ARBA00022475"/>
    </source>
</evidence>
<evidence type="ECO:0000313" key="8">
    <source>
        <dbReference type="Proteomes" id="UP000838412"/>
    </source>
</evidence>
<organism evidence="7 8">
    <name type="scientific">Branchiostoma lanceolatum</name>
    <name type="common">Common lancelet</name>
    <name type="synonym">Amphioxus lanceolatum</name>
    <dbReference type="NCBI Taxonomy" id="7740"/>
    <lineage>
        <taxon>Eukaryota</taxon>
        <taxon>Metazoa</taxon>
        <taxon>Chordata</taxon>
        <taxon>Cephalochordata</taxon>
        <taxon>Leptocardii</taxon>
        <taxon>Amphioxiformes</taxon>
        <taxon>Branchiostomatidae</taxon>
        <taxon>Branchiostoma</taxon>
    </lineage>
</organism>
<evidence type="ECO:0000256" key="4">
    <source>
        <dbReference type="ARBA" id="ARBA00022692"/>
    </source>
</evidence>
<dbReference type="PANTHER" id="PTHR11360">
    <property type="entry name" value="MONOCARBOXYLATE TRANSPORTER"/>
    <property type="match status" value="1"/>
</dbReference>
<comment type="subcellular location">
    <subcellularLocation>
        <location evidence="1">Cell membrane</location>
        <topology evidence="1">Multi-pass membrane protein</topology>
    </subcellularLocation>
</comment>
<keyword evidence="3" id="KW-1003">Cell membrane</keyword>
<dbReference type="Proteomes" id="UP000838412">
    <property type="component" value="Unassembled WGS sequence"/>
</dbReference>
<proteinExistence type="inferred from homology"/>
<accession>A0A8S4MNM6</accession>
<reference evidence="7" key="1">
    <citation type="submission" date="2022-01" db="EMBL/GenBank/DDBJ databases">
        <authorList>
            <person name="Braso-Vives M."/>
        </authorList>
    </citation>
    <scope>NUCLEOTIDE SEQUENCE</scope>
</reference>
<keyword evidence="6" id="KW-0472">Membrane</keyword>
<evidence type="ECO:0000256" key="1">
    <source>
        <dbReference type="ARBA" id="ARBA00004651"/>
    </source>
</evidence>
<dbReference type="InterPro" id="IPR050327">
    <property type="entry name" value="Proton-linked_MCT"/>
</dbReference>
<comment type="similarity">
    <text evidence="2">Belongs to the major facilitator superfamily. Monocarboxylate porter (TC 2.A.1.13) family.</text>
</comment>
<sequence length="99" mass="10650">MVFYGISMGTFYPLIAVLVRKYSGASRISGGLGWAFVFQGAAYLLGQPIAGTQWLQVFATVKGTGQKAVDAWSDGTGENVVHDKSPLVEQWGLLGIKRL</sequence>
<keyword evidence="5" id="KW-1133">Transmembrane helix</keyword>
<evidence type="ECO:0000256" key="6">
    <source>
        <dbReference type="ARBA" id="ARBA00023136"/>
    </source>
</evidence>
<gene>
    <name evidence="7" type="primary">Hypp9519</name>
    <name evidence="7" type="ORF">BLAG_LOCUS26067</name>
</gene>
<dbReference type="EMBL" id="CAKMNS010000211">
    <property type="protein sequence ID" value="CAH1277244.1"/>
    <property type="molecule type" value="Genomic_DNA"/>
</dbReference>
<keyword evidence="8" id="KW-1185">Reference proteome</keyword>
<dbReference type="PANTHER" id="PTHR11360:SF318">
    <property type="entry name" value="MONOCARBOXYLATE TRANSPORTER 12"/>
    <property type="match status" value="1"/>
</dbReference>
<keyword evidence="4" id="KW-0812">Transmembrane</keyword>
<comment type="caution">
    <text evidence="7">The sequence shown here is derived from an EMBL/GenBank/DDBJ whole genome shotgun (WGS) entry which is preliminary data.</text>
</comment>
<dbReference type="GO" id="GO:0005886">
    <property type="term" value="C:plasma membrane"/>
    <property type="evidence" value="ECO:0007669"/>
    <property type="project" value="UniProtKB-SubCell"/>
</dbReference>
<dbReference type="GO" id="GO:0015881">
    <property type="term" value="P:creatine transmembrane transport"/>
    <property type="evidence" value="ECO:0007669"/>
    <property type="project" value="TreeGrafter"/>
</dbReference>
<evidence type="ECO:0000256" key="5">
    <source>
        <dbReference type="ARBA" id="ARBA00022989"/>
    </source>
</evidence>
<dbReference type="AlphaFoldDB" id="A0A8S4MNM6"/>
<protein>
    <submittedName>
        <fullName evidence="7">Hypp9519 protein</fullName>
    </submittedName>
</protein>
<name>A0A8S4MNM6_BRALA</name>
<evidence type="ECO:0000313" key="7">
    <source>
        <dbReference type="EMBL" id="CAH1277244.1"/>
    </source>
</evidence>
<evidence type="ECO:0000256" key="2">
    <source>
        <dbReference type="ARBA" id="ARBA00006727"/>
    </source>
</evidence>